<protein>
    <submittedName>
        <fullName evidence="1">Uncharacterized protein</fullName>
    </submittedName>
</protein>
<name>A0ABY6KML8_9ARAC</name>
<accession>A0ABY6KML8</accession>
<sequence>MEYKRCSSCIPRLGALTGYYQPGQLSPEDIGAGDSRLPAGTDRLIYNHVVELHNLVQRWNQQNVLVDQYFNLHLQNPESKFDDFKKKIAVARRDLRQLVQAMEPVVLKLEVLAKSEYAEEVPFTSLTILDISAPNMEYKRSSSSIPGALTGYYQPGQLSPGFLVSLLLLLPPPFSSGLGTSKDGVYSMSLLLTYLKAMIIMQFDFALTNVPEPHNWVSQLHQSYTAQFNRLDQRVDDMTPDSDLHTLRTCWLFESAIPRAILQNMESLVMEIETFKTP</sequence>
<proteinExistence type="predicted"/>
<reference evidence="1 2" key="1">
    <citation type="submission" date="2022-01" db="EMBL/GenBank/DDBJ databases">
        <title>A chromosomal length assembly of Cordylochernes scorpioides.</title>
        <authorList>
            <person name="Zeh D."/>
            <person name="Zeh J."/>
        </authorList>
    </citation>
    <scope>NUCLEOTIDE SEQUENCE [LARGE SCALE GENOMIC DNA]</scope>
    <source>
        <strain evidence="1">IN4F17</strain>
        <tissue evidence="1">Whole Body</tissue>
    </source>
</reference>
<gene>
    <name evidence="1" type="ORF">LAZ67_7000640</name>
</gene>
<dbReference type="Proteomes" id="UP001235939">
    <property type="component" value="Chromosome 07"/>
</dbReference>
<organism evidence="1 2">
    <name type="scientific">Cordylochernes scorpioides</name>
    <dbReference type="NCBI Taxonomy" id="51811"/>
    <lineage>
        <taxon>Eukaryota</taxon>
        <taxon>Metazoa</taxon>
        <taxon>Ecdysozoa</taxon>
        <taxon>Arthropoda</taxon>
        <taxon>Chelicerata</taxon>
        <taxon>Arachnida</taxon>
        <taxon>Pseudoscorpiones</taxon>
        <taxon>Cheliferoidea</taxon>
        <taxon>Chernetidae</taxon>
        <taxon>Cordylochernes</taxon>
    </lineage>
</organism>
<keyword evidence="2" id="KW-1185">Reference proteome</keyword>
<dbReference type="EMBL" id="CP092869">
    <property type="protein sequence ID" value="UYV69759.1"/>
    <property type="molecule type" value="Genomic_DNA"/>
</dbReference>
<evidence type="ECO:0000313" key="2">
    <source>
        <dbReference type="Proteomes" id="UP001235939"/>
    </source>
</evidence>
<evidence type="ECO:0000313" key="1">
    <source>
        <dbReference type="EMBL" id="UYV69759.1"/>
    </source>
</evidence>